<dbReference type="RefSeq" id="WP_090898579.1">
    <property type="nucleotide sequence ID" value="NZ_CZPZ01000022.1"/>
</dbReference>
<feature type="transmembrane region" description="Helical" evidence="6">
    <location>
        <begin position="36"/>
        <end position="56"/>
    </location>
</feature>
<feature type="transmembrane region" description="Helical" evidence="6">
    <location>
        <begin position="308"/>
        <end position="326"/>
    </location>
</feature>
<evidence type="ECO:0000256" key="6">
    <source>
        <dbReference type="SAM" id="Phobius"/>
    </source>
</evidence>
<dbReference type="OrthoDB" id="9774820at2"/>
<feature type="transmembrane region" description="Helical" evidence="6">
    <location>
        <begin position="283"/>
        <end position="302"/>
    </location>
</feature>
<dbReference type="PANTHER" id="PTHR39087">
    <property type="entry name" value="UPF0104 MEMBRANE PROTEIN MJ1595"/>
    <property type="match status" value="1"/>
</dbReference>
<protein>
    <recommendedName>
        <fullName evidence="9">Integral membrane protein</fullName>
    </recommendedName>
</protein>
<keyword evidence="4 6" id="KW-1133">Transmembrane helix</keyword>
<comment type="subcellular location">
    <subcellularLocation>
        <location evidence="1">Cell membrane</location>
        <topology evidence="1">Multi-pass membrane protein</topology>
    </subcellularLocation>
</comment>
<dbReference type="PANTHER" id="PTHR39087:SF2">
    <property type="entry name" value="UPF0104 MEMBRANE PROTEIN MJ1595"/>
    <property type="match status" value="1"/>
</dbReference>
<dbReference type="GO" id="GO:0005886">
    <property type="term" value="C:plasma membrane"/>
    <property type="evidence" value="ECO:0007669"/>
    <property type="project" value="UniProtKB-SubCell"/>
</dbReference>
<dbReference type="STRING" id="1742973.COMA2_290017"/>
<evidence type="ECO:0000256" key="1">
    <source>
        <dbReference type="ARBA" id="ARBA00004651"/>
    </source>
</evidence>
<evidence type="ECO:0000256" key="4">
    <source>
        <dbReference type="ARBA" id="ARBA00022989"/>
    </source>
</evidence>
<sequence length="336" mass="36090">MLRYILLALGLIVLGLLVWHIGPANIYEAAMQLGPTALLAILIPSVIMYSVEAYGWKMVLGSAARGVPFWRLLTIRMAGEVVNMTTPTAYLGGEPLKAYLLNKNHQVPIVEGGASVVIAKTTMTIAEVIYILVGIVLGFWIVGAGSSAGQTITAALVSVGLLVCSIAGFVFIQQRGLFASILSLVKKLGLRIRSLESQEEHLRSIDQTILNFYSHHKKVFLASTGVYLFGWLAESLEVFGIIYFLGGSVSFLTAISLGSIAVFIKGGSFFIPGSLGAQDAGNLLLLQAFGYSDVTGITFALLRRFRELVWICIGLLCLATVGKAGLSRDQEAERSS</sequence>
<evidence type="ECO:0000313" key="8">
    <source>
        <dbReference type="Proteomes" id="UP000198736"/>
    </source>
</evidence>
<keyword evidence="2" id="KW-1003">Cell membrane</keyword>
<evidence type="ECO:0000313" key="7">
    <source>
        <dbReference type="EMBL" id="CUS36923.1"/>
    </source>
</evidence>
<evidence type="ECO:0000256" key="5">
    <source>
        <dbReference type="ARBA" id="ARBA00023136"/>
    </source>
</evidence>
<gene>
    <name evidence="7" type="ORF">COMA2_290017</name>
</gene>
<keyword evidence="5 6" id="KW-0472">Membrane</keyword>
<evidence type="ECO:0008006" key="9">
    <source>
        <dbReference type="Google" id="ProtNLM"/>
    </source>
</evidence>
<keyword evidence="3 6" id="KW-0812">Transmembrane</keyword>
<dbReference type="EMBL" id="CZPZ01000022">
    <property type="protein sequence ID" value="CUS36923.1"/>
    <property type="molecule type" value="Genomic_DNA"/>
</dbReference>
<proteinExistence type="predicted"/>
<dbReference type="Proteomes" id="UP000198736">
    <property type="component" value="Unassembled WGS sequence"/>
</dbReference>
<evidence type="ECO:0000256" key="3">
    <source>
        <dbReference type="ARBA" id="ARBA00022692"/>
    </source>
</evidence>
<name>A0A0S4LLW0_9BACT</name>
<evidence type="ECO:0000256" key="2">
    <source>
        <dbReference type="ARBA" id="ARBA00022475"/>
    </source>
</evidence>
<feature type="transmembrane region" description="Helical" evidence="6">
    <location>
        <begin position="219"/>
        <end position="245"/>
    </location>
</feature>
<keyword evidence="8" id="KW-1185">Reference proteome</keyword>
<organism evidence="7 8">
    <name type="scientific">Candidatus Nitrospira nitrificans</name>
    <dbReference type="NCBI Taxonomy" id="1742973"/>
    <lineage>
        <taxon>Bacteria</taxon>
        <taxon>Pseudomonadati</taxon>
        <taxon>Nitrospirota</taxon>
        <taxon>Nitrospiria</taxon>
        <taxon>Nitrospirales</taxon>
        <taxon>Nitrospiraceae</taxon>
        <taxon>Nitrospira</taxon>
    </lineage>
</organism>
<dbReference type="Pfam" id="PF03706">
    <property type="entry name" value="LPG_synthase_TM"/>
    <property type="match status" value="1"/>
</dbReference>
<feature type="transmembrane region" description="Helical" evidence="6">
    <location>
        <begin position="152"/>
        <end position="172"/>
    </location>
</feature>
<reference evidence="8" key="1">
    <citation type="submission" date="2015-10" db="EMBL/GenBank/DDBJ databases">
        <authorList>
            <person name="Luecker S."/>
            <person name="Luecker S."/>
        </authorList>
    </citation>
    <scope>NUCLEOTIDE SEQUENCE [LARGE SCALE GENOMIC DNA]</scope>
</reference>
<accession>A0A0S4LLW0</accession>
<dbReference type="NCBIfam" id="TIGR00374">
    <property type="entry name" value="flippase-like domain"/>
    <property type="match status" value="1"/>
</dbReference>
<feature type="transmembrane region" description="Helical" evidence="6">
    <location>
        <begin position="128"/>
        <end position="146"/>
    </location>
</feature>
<dbReference type="InterPro" id="IPR022791">
    <property type="entry name" value="L-PG_synthase/AglD"/>
</dbReference>
<dbReference type="AlphaFoldDB" id="A0A0S4LLW0"/>
<feature type="transmembrane region" description="Helical" evidence="6">
    <location>
        <begin position="251"/>
        <end position="271"/>
    </location>
</feature>